<keyword evidence="3" id="KW-0044">Antibiotic</keyword>
<dbReference type="GO" id="GO:0042742">
    <property type="term" value="P:defense response to bacterium"/>
    <property type="evidence" value="ECO:0007669"/>
    <property type="project" value="UniProtKB-KW"/>
</dbReference>
<dbReference type="KEGG" id="spat:A0O21_02135"/>
<keyword evidence="2" id="KW-0929">Antimicrobial</keyword>
<evidence type="ECO:0000256" key="2">
    <source>
        <dbReference type="ARBA" id="ARBA00022529"/>
    </source>
</evidence>
<dbReference type="InterPro" id="IPR023388">
    <property type="entry name" value="Bacteriocin_IIa_dom_sf"/>
</dbReference>
<evidence type="ECO:0000256" key="1">
    <source>
        <dbReference type="ARBA" id="ARBA00007999"/>
    </source>
</evidence>
<dbReference type="Proteomes" id="UP000077317">
    <property type="component" value="Chromosome"/>
</dbReference>
<dbReference type="OrthoDB" id="2226259at2"/>
<organism evidence="5 6">
    <name type="scientific">Streptococcus pantholopis</name>
    <dbReference type="NCBI Taxonomy" id="1811193"/>
    <lineage>
        <taxon>Bacteria</taxon>
        <taxon>Bacillati</taxon>
        <taxon>Bacillota</taxon>
        <taxon>Bacilli</taxon>
        <taxon>Lactobacillales</taxon>
        <taxon>Streptococcaceae</taxon>
        <taxon>Streptococcus</taxon>
    </lineage>
</organism>
<dbReference type="InterPro" id="IPR002633">
    <property type="entry name" value="Bacteriocin_IIa"/>
</dbReference>
<dbReference type="AlphaFoldDB" id="A0A172Q685"/>
<proteinExistence type="inferred from homology"/>
<reference evidence="5 6" key="1">
    <citation type="journal article" date="2016" name="Int. J. Syst. Evol. Microbiol.">
        <title>Streptococcuspantholopis sp. nov., isolated from faeces of the Tibetan antelope (Pantholops hodgsonii).</title>
        <authorList>
            <person name="Bai X."/>
            <person name="Xiong Y."/>
            <person name="Lu S."/>
            <person name="Jin D."/>
            <person name="Lai X."/>
            <person name="Yang J."/>
            <person name="Niu L."/>
            <person name="Hu S."/>
            <person name="Meng X."/>
            <person name="Pu J."/>
            <person name="Ye C."/>
            <person name="Xu J."/>
        </authorList>
    </citation>
    <scope>NUCLEOTIDE SEQUENCE [LARGE SCALE GENOMIC DNA]</scope>
    <source>
        <strain evidence="5 6">TA 26</strain>
    </source>
</reference>
<evidence type="ECO:0000256" key="4">
    <source>
        <dbReference type="ARBA" id="ARBA00023048"/>
    </source>
</evidence>
<dbReference type="PROSITE" id="PS60030">
    <property type="entry name" value="BACTERIOCIN_IIA"/>
    <property type="match status" value="1"/>
</dbReference>
<evidence type="ECO:0000256" key="3">
    <source>
        <dbReference type="ARBA" id="ARBA00023022"/>
    </source>
</evidence>
<accession>A0A172Q685</accession>
<name>A0A172Q685_9STRE</name>
<dbReference type="Gene3D" id="1.20.5.130">
    <property type="match status" value="1"/>
</dbReference>
<gene>
    <name evidence="5" type="ORF">A0O21_02135</name>
</gene>
<dbReference type="InterPro" id="IPR023384">
    <property type="entry name" value="Bacteriocin_IIa_CS"/>
</dbReference>
<dbReference type="STRING" id="1811193.A0O21_02135"/>
<dbReference type="GO" id="GO:0031640">
    <property type="term" value="P:killing of cells of another organism"/>
    <property type="evidence" value="ECO:0007669"/>
    <property type="project" value="UniProtKB-KW"/>
</dbReference>
<evidence type="ECO:0000313" key="5">
    <source>
        <dbReference type="EMBL" id="AND78905.1"/>
    </source>
</evidence>
<dbReference type="EMBL" id="CP014699">
    <property type="protein sequence ID" value="AND78905.1"/>
    <property type="molecule type" value="Genomic_DNA"/>
</dbReference>
<dbReference type="Pfam" id="PF01721">
    <property type="entry name" value="Bacteriocin_II"/>
    <property type="match status" value="1"/>
</dbReference>
<evidence type="ECO:0000313" key="6">
    <source>
        <dbReference type="Proteomes" id="UP000077317"/>
    </source>
</evidence>
<comment type="similarity">
    <text evidence="1">Belongs to the bacteriocin class IIA/YGNGV family.</text>
</comment>
<keyword evidence="4" id="KW-0078">Bacteriocin</keyword>
<dbReference type="GO" id="GO:0005576">
    <property type="term" value="C:extracellular region"/>
    <property type="evidence" value="ECO:0007669"/>
    <property type="project" value="InterPro"/>
</dbReference>
<protein>
    <submittedName>
        <fullName evidence="5">Bacteriocin</fullName>
    </submittedName>
</protein>
<reference evidence="6" key="2">
    <citation type="submission" date="2016-03" db="EMBL/GenBank/DDBJ databases">
        <title>Streptococcus antelopensis sp. nov., isolated from the feces of the Tibetan antelope (Pantholops hodgsonii) in Hoh Xil National Nature Reserve, Qinghai, China.</title>
        <authorList>
            <person name="Bai X."/>
        </authorList>
    </citation>
    <scope>NUCLEOTIDE SEQUENCE [LARGE SCALE GENOMIC DNA]</scope>
    <source>
        <strain evidence="6">TA 26</strain>
    </source>
</reference>
<dbReference type="RefSeq" id="WP_067060572.1">
    <property type="nucleotide sequence ID" value="NZ_CP014699.1"/>
</dbReference>
<sequence>MTAKTLEQFETMTDAQISAIEGGKTTYYGNGLYCNENKCWVNWSQTVTTIANNSAMNLLTGGNAGWHSGGII</sequence>
<keyword evidence="6" id="KW-1185">Reference proteome</keyword>